<evidence type="ECO:0000256" key="2">
    <source>
        <dbReference type="SAM" id="Phobius"/>
    </source>
</evidence>
<dbReference type="GeneID" id="96624817"/>
<name>A0A7H2BDK1_9MICC</name>
<organism evidence="3 4">
    <name type="scientific">Rothia terrae</name>
    <dbReference type="NCBI Taxonomy" id="396015"/>
    <lineage>
        <taxon>Bacteria</taxon>
        <taxon>Bacillati</taxon>
        <taxon>Actinomycetota</taxon>
        <taxon>Actinomycetes</taxon>
        <taxon>Micrococcales</taxon>
        <taxon>Micrococcaceae</taxon>
        <taxon>Rothia</taxon>
    </lineage>
</organism>
<evidence type="ECO:0000313" key="3">
    <source>
        <dbReference type="EMBL" id="QNV37747.1"/>
    </source>
</evidence>
<dbReference type="Proteomes" id="UP000516404">
    <property type="component" value="Chromosome"/>
</dbReference>
<feature type="transmembrane region" description="Helical" evidence="2">
    <location>
        <begin position="38"/>
        <end position="59"/>
    </location>
</feature>
<keyword evidence="2" id="KW-0472">Membrane</keyword>
<keyword evidence="2" id="KW-0812">Transmembrane</keyword>
<evidence type="ECO:0000256" key="1">
    <source>
        <dbReference type="SAM" id="MobiDB-lite"/>
    </source>
</evidence>
<feature type="region of interest" description="Disordered" evidence="1">
    <location>
        <begin position="272"/>
        <end position="308"/>
    </location>
</feature>
<dbReference type="AlphaFoldDB" id="A0A7H2BDK1"/>
<dbReference type="EMBL" id="CP061539">
    <property type="protein sequence ID" value="QNV37747.1"/>
    <property type="molecule type" value="Genomic_DNA"/>
</dbReference>
<dbReference type="KEGG" id="rter:IDM49_11250"/>
<accession>A0A7H2BDK1</accession>
<evidence type="ECO:0008006" key="5">
    <source>
        <dbReference type="Google" id="ProtNLM"/>
    </source>
</evidence>
<evidence type="ECO:0000313" key="4">
    <source>
        <dbReference type="Proteomes" id="UP000516404"/>
    </source>
</evidence>
<keyword evidence="2" id="KW-1133">Transmembrane helix</keyword>
<keyword evidence="4" id="KW-1185">Reference proteome</keyword>
<protein>
    <recommendedName>
        <fullName evidence="5">DUF4878 domain-containing protein</fullName>
    </recommendedName>
</protein>
<dbReference type="RefSeq" id="WP_190724571.1">
    <property type="nucleotide sequence ID" value="NZ_CP061539.1"/>
</dbReference>
<gene>
    <name evidence="3" type="ORF">IDM49_11250</name>
</gene>
<reference evidence="3 4" key="1">
    <citation type="submission" date="2020-09" db="EMBL/GenBank/DDBJ databases">
        <title>Investigation of environmental microbes.</title>
        <authorList>
            <person name="Ou Y."/>
            <person name="Kang Q."/>
        </authorList>
    </citation>
    <scope>NUCLEOTIDE SEQUENCE [LARGE SCALE GENOMIC DNA]</scope>
    <source>
        <strain evidence="3 4">KJZ-14</strain>
    </source>
</reference>
<sequence>MKIEKVRPKKRLKKASKRPKVLAGILSVKDKVVVRNRLLIVAVALSLVGAIVAGVANYITTNRTPEEAVDSYLGAVEHGSYFSAVDRAAFSRDNFVYIKSSAYRAAEHRVQEHRITKVTHSDADHAQAYLEVKVDGKWSSAVLPLKQTHKKGIFNDAWVLDQPAEVNQEVTAQFPVDELTVNGKTTGFGASKTTRNDDAGSAWDLVLLPGAYSIDTPQDSYYRIQDAPREVIIPLGAVEAPQVSLTFKPSPRMWSETNEKISEQLAKCASSRSLAPEGCPASTKYDHAGIPLSEKPADNQSARPSLDASSKARIADVRWKLVDRPALVLEQSDEGPTSWTSSRYEPAVFELTYTANGKAQRETVEFEIDAQVKSTGKNADITVSFNQ</sequence>
<proteinExistence type="predicted"/>